<organism evidence="6 7">
    <name type="scientific">Paenibacillus flagellatus</name>
    <dbReference type="NCBI Taxonomy" id="2211139"/>
    <lineage>
        <taxon>Bacteria</taxon>
        <taxon>Bacillati</taxon>
        <taxon>Bacillota</taxon>
        <taxon>Bacilli</taxon>
        <taxon>Bacillales</taxon>
        <taxon>Paenibacillaceae</taxon>
        <taxon>Paenibacillus</taxon>
    </lineage>
</organism>
<dbReference type="SMART" id="SM00342">
    <property type="entry name" value="HTH_ARAC"/>
    <property type="match status" value="1"/>
</dbReference>
<evidence type="ECO:0000313" key="7">
    <source>
        <dbReference type="Proteomes" id="UP000247476"/>
    </source>
</evidence>
<evidence type="ECO:0000256" key="1">
    <source>
        <dbReference type="ARBA" id="ARBA00023015"/>
    </source>
</evidence>
<gene>
    <name evidence="6" type="ORF">DLM86_00350</name>
</gene>
<keyword evidence="4" id="KW-0812">Transmembrane</keyword>
<dbReference type="SUPFAM" id="SSF46689">
    <property type="entry name" value="Homeodomain-like"/>
    <property type="match status" value="1"/>
</dbReference>
<dbReference type="Proteomes" id="UP000247476">
    <property type="component" value="Unassembled WGS sequence"/>
</dbReference>
<dbReference type="OrthoDB" id="2515823at2"/>
<dbReference type="InterPro" id="IPR009057">
    <property type="entry name" value="Homeodomain-like_sf"/>
</dbReference>
<feature type="transmembrane region" description="Helical" evidence="4">
    <location>
        <begin position="12"/>
        <end position="34"/>
    </location>
</feature>
<dbReference type="GO" id="GO:0043565">
    <property type="term" value="F:sequence-specific DNA binding"/>
    <property type="evidence" value="ECO:0007669"/>
    <property type="project" value="InterPro"/>
</dbReference>
<dbReference type="Gene3D" id="1.10.10.60">
    <property type="entry name" value="Homeodomain-like"/>
    <property type="match status" value="2"/>
</dbReference>
<proteinExistence type="predicted"/>
<dbReference type="InterPro" id="IPR041522">
    <property type="entry name" value="CdaR_GGDEF"/>
</dbReference>
<dbReference type="InterPro" id="IPR018062">
    <property type="entry name" value="HTH_AraC-typ_CS"/>
</dbReference>
<dbReference type="GO" id="GO:0003700">
    <property type="term" value="F:DNA-binding transcription factor activity"/>
    <property type="evidence" value="ECO:0007669"/>
    <property type="project" value="InterPro"/>
</dbReference>
<evidence type="ECO:0000313" key="6">
    <source>
        <dbReference type="EMBL" id="PYI56938.1"/>
    </source>
</evidence>
<dbReference type="PROSITE" id="PS01124">
    <property type="entry name" value="HTH_ARAC_FAMILY_2"/>
    <property type="match status" value="1"/>
</dbReference>
<sequence length="769" mass="88450">MLRKTNRRKSIFLTILVSYIAILLFPVAAGIYLYHRVEHIMVGSANRTNLGLLEQIMLVADERFKELDRMSLQLAFNPKLQWSLSHIESDYVKNEFDLADIMKDFRNVNKVSSFIYDFMVYFKNTDTILTTSGKSDSPFFFSKILVFNDKPADWVQNKMLTGSHLKTYFPVTTIKEGERVSNVIPYVQSLPLGEEANPKGYLVVLIHEQEFDRLFKPFKKVNSSSISIIDDRRQVIISTSSEYTLSPDVLAEMENESGYYTFEQNNEAMMLSYTTGQNGWKYVSVVPMHVVLKQVVAVKEMAVMLLFLIVVAGIIASYVMAYRNYSPIRDVVRTIMLDNTHAREDSANEFDYIKQSITRSLGEKDQMRQTLKKHAPVVQANFLSRLIKGYIDVSALSDDSLIFMGIRFEYDYFGVMLLEIEDCRDFIKEDTEQEWAHVRFILSDLSRDLLGKPGYIVEMDRGRLAVLLNVGTPAEPAYLDAAAFIEKLQMVAVHRFKLKYSIAVSQFHRGLEDIGRCYREALIALDYRMIRGSNAVIYHREIAGLEPHFYHYQLEDEVQLMNFAKSGDYASVERRLDQIYEANFLSNALSPEMGKFLFIDLLSTIVKVMNGLQISDKKRLEGSIDPAKIIAECATAEEMIHKTKDMYRVICQFTREEKTEHGERLYVKICQYIDEHYSDNGLSLSSMADHFHISLQYLSTFFKKHSGENITDYLAAVRVREAKKLLADPTITIGDIALKIGYANAVSFVRFFKKVEGVPPGKYREMLNR</sequence>
<accession>A0A2V5KBV1</accession>
<dbReference type="PANTHER" id="PTHR43280">
    <property type="entry name" value="ARAC-FAMILY TRANSCRIPTIONAL REGULATOR"/>
    <property type="match status" value="1"/>
</dbReference>
<dbReference type="PANTHER" id="PTHR43280:SF28">
    <property type="entry name" value="HTH-TYPE TRANSCRIPTIONAL ACTIVATOR RHAS"/>
    <property type="match status" value="1"/>
</dbReference>
<feature type="transmembrane region" description="Helical" evidence="4">
    <location>
        <begin position="301"/>
        <end position="321"/>
    </location>
</feature>
<protein>
    <submittedName>
        <fullName evidence="6">AraC family transcriptional regulator</fullName>
    </submittedName>
</protein>
<name>A0A2V5KBV1_9BACL</name>
<dbReference type="EMBL" id="QJVJ01000001">
    <property type="protein sequence ID" value="PYI56938.1"/>
    <property type="molecule type" value="Genomic_DNA"/>
</dbReference>
<evidence type="ECO:0000256" key="2">
    <source>
        <dbReference type="ARBA" id="ARBA00023125"/>
    </source>
</evidence>
<dbReference type="AlphaFoldDB" id="A0A2V5KBV1"/>
<comment type="caution">
    <text evidence="6">The sequence shown here is derived from an EMBL/GenBank/DDBJ whole genome shotgun (WGS) entry which is preliminary data.</text>
</comment>
<keyword evidence="1" id="KW-0805">Transcription regulation</keyword>
<keyword evidence="7" id="KW-1185">Reference proteome</keyword>
<evidence type="ECO:0000256" key="3">
    <source>
        <dbReference type="ARBA" id="ARBA00023163"/>
    </source>
</evidence>
<dbReference type="PROSITE" id="PS00041">
    <property type="entry name" value="HTH_ARAC_FAMILY_1"/>
    <property type="match status" value="1"/>
</dbReference>
<dbReference type="Pfam" id="PF17853">
    <property type="entry name" value="GGDEF_2"/>
    <property type="match status" value="1"/>
</dbReference>
<keyword evidence="2" id="KW-0238">DNA-binding</keyword>
<dbReference type="RefSeq" id="WP_110837979.1">
    <property type="nucleotide sequence ID" value="NZ_QJVJ01000001.1"/>
</dbReference>
<dbReference type="InterPro" id="IPR018060">
    <property type="entry name" value="HTH_AraC"/>
</dbReference>
<evidence type="ECO:0000256" key="4">
    <source>
        <dbReference type="SAM" id="Phobius"/>
    </source>
</evidence>
<evidence type="ECO:0000259" key="5">
    <source>
        <dbReference type="PROSITE" id="PS01124"/>
    </source>
</evidence>
<reference evidence="6 7" key="1">
    <citation type="submission" date="2018-05" db="EMBL/GenBank/DDBJ databases">
        <title>Paenibacillus flagellatus sp. nov., isolated from selenium mineral soil.</title>
        <authorList>
            <person name="Dai X."/>
        </authorList>
    </citation>
    <scope>NUCLEOTIDE SEQUENCE [LARGE SCALE GENOMIC DNA]</scope>
    <source>
        <strain evidence="6 7">DXL2</strain>
    </source>
</reference>
<dbReference type="Pfam" id="PF12833">
    <property type="entry name" value="HTH_18"/>
    <property type="match status" value="1"/>
</dbReference>
<keyword evidence="4" id="KW-1133">Transmembrane helix</keyword>
<keyword evidence="4" id="KW-0472">Membrane</keyword>
<keyword evidence="3" id="KW-0804">Transcription</keyword>
<feature type="domain" description="HTH araC/xylS-type" evidence="5">
    <location>
        <begin position="667"/>
        <end position="766"/>
    </location>
</feature>